<dbReference type="GeneID" id="54363970"/>
<evidence type="ECO:0000259" key="7">
    <source>
        <dbReference type="Pfam" id="PF07731"/>
    </source>
</evidence>
<feature type="chain" id="PRO_5027074063" evidence="5">
    <location>
        <begin position="19"/>
        <end position="579"/>
    </location>
</feature>
<dbReference type="Gene3D" id="2.60.40.420">
    <property type="entry name" value="Cupredoxins - blue copper proteins"/>
    <property type="match status" value="3"/>
</dbReference>
<accession>A0A6J3MJK7</accession>
<dbReference type="SUPFAM" id="SSF49503">
    <property type="entry name" value="Cupredoxins"/>
    <property type="match status" value="3"/>
</dbReference>
<dbReference type="PANTHER" id="PTHR48267">
    <property type="entry name" value="CUPREDOXIN SUPERFAMILY PROTEIN"/>
    <property type="match status" value="1"/>
</dbReference>
<dbReference type="GO" id="GO:0005507">
    <property type="term" value="F:copper ion binding"/>
    <property type="evidence" value="ECO:0007669"/>
    <property type="project" value="InterPro"/>
</dbReference>
<dbReference type="PROSITE" id="PS00080">
    <property type="entry name" value="MULTICOPPER_OXIDASE2"/>
    <property type="match status" value="1"/>
</dbReference>
<feature type="domain" description="Plastocyanin-like" evidence="6">
    <location>
        <begin position="230"/>
        <end position="326"/>
    </location>
</feature>
<evidence type="ECO:0000256" key="1">
    <source>
        <dbReference type="ARBA" id="ARBA00010609"/>
    </source>
</evidence>
<dbReference type="InterPro" id="IPR001117">
    <property type="entry name" value="Cu-oxidase_2nd"/>
</dbReference>
<dbReference type="InterPro" id="IPR011707">
    <property type="entry name" value="Cu-oxidase-like_N"/>
</dbReference>
<organism evidence="10">
    <name type="scientific">Dissoconium aciculare CBS 342.82</name>
    <dbReference type="NCBI Taxonomy" id="1314786"/>
    <lineage>
        <taxon>Eukaryota</taxon>
        <taxon>Fungi</taxon>
        <taxon>Dikarya</taxon>
        <taxon>Ascomycota</taxon>
        <taxon>Pezizomycotina</taxon>
        <taxon>Dothideomycetes</taxon>
        <taxon>Dothideomycetidae</taxon>
        <taxon>Mycosphaerellales</taxon>
        <taxon>Dissoconiaceae</taxon>
        <taxon>Dissoconium</taxon>
    </lineage>
</organism>
<feature type="domain" description="Plastocyanin-like" evidence="7">
    <location>
        <begin position="369"/>
        <end position="490"/>
    </location>
</feature>
<dbReference type="Pfam" id="PF00394">
    <property type="entry name" value="Cu-oxidase"/>
    <property type="match status" value="1"/>
</dbReference>
<dbReference type="InterPro" id="IPR008972">
    <property type="entry name" value="Cupredoxin"/>
</dbReference>
<dbReference type="InterPro" id="IPR002355">
    <property type="entry name" value="Cu_oxidase_Cu_BS"/>
</dbReference>
<feature type="signal peptide" evidence="5">
    <location>
        <begin position="1"/>
        <end position="18"/>
    </location>
</feature>
<name>A0A6J3MJK7_9PEZI</name>
<reference evidence="10" key="3">
    <citation type="submission" date="2025-08" db="UniProtKB">
        <authorList>
            <consortium name="RefSeq"/>
        </authorList>
    </citation>
    <scope>IDENTIFICATION</scope>
    <source>
        <strain evidence="10">CBS 342.82</strain>
    </source>
</reference>
<dbReference type="Pfam" id="PF07731">
    <property type="entry name" value="Cu-oxidase_2"/>
    <property type="match status" value="1"/>
</dbReference>
<evidence type="ECO:0000259" key="6">
    <source>
        <dbReference type="Pfam" id="PF00394"/>
    </source>
</evidence>
<sequence length="579" mass="64361">MTLLFSLLALSYVATVQAGPQVGPQRGSPAYTWIFERPLPIPPIAQPKFTKTLNGIPVQFYESEIKSFTHQVYPNLGPANLVGYDGTSPGYTYIIPRGTETVIRYLNSGTENATVHLHGSYTHSVWDGWASDEVAVGSYKDYYYPNSESGRSMWYHDHVHGSTSKHAYYGQSGVYIVKDAAEDALRLPAGKYDVPLALTDKVYQSNGDLASPNATPINFFGDIIQVNEQPWPYLQVEPRKYRFRIFDMSLSRAYNLYFVAGNNNPIPFQVIASDSGLFASPVTTKDVLISMGERYEVVFDFSAYAGQNITLMNNLSDSLARQFDNTDKVMRFIVGKTVSDSSNNGAVPSRLNGNINWPAQRTKVDHTFNFQFGGQDTWTINGVTFDDVNNRVLARPPQGTVELWELRHSGGPAVHPVHIHLVNMQVISRTGGSRGLLPYEAAGLKDIVLLEPFETVRVLAMYGPWNGMYMFHCHNLIHEDHAMIDVFNVTKLEALGYAFNSTQVYANPMDAKFAALPYKKQDYSLDAEMSAVSSLASLNAYAPATSLMAAQSAYWATATTRRSSHRTAGNHRYEADGHS</sequence>
<evidence type="ECO:0000313" key="10">
    <source>
        <dbReference type="RefSeq" id="XP_033464158.1"/>
    </source>
</evidence>
<proteinExistence type="inferred from homology"/>
<keyword evidence="2" id="KW-0479">Metal-binding</keyword>
<reference evidence="10" key="1">
    <citation type="submission" date="2020-01" db="EMBL/GenBank/DDBJ databases">
        <authorList>
            <consortium name="DOE Joint Genome Institute"/>
            <person name="Haridas S."/>
            <person name="Albert R."/>
            <person name="Binder M."/>
            <person name="Bloem J."/>
            <person name="Labutti K."/>
            <person name="Salamov A."/>
            <person name="Andreopoulos B."/>
            <person name="Baker S.E."/>
            <person name="Barry K."/>
            <person name="Bills G."/>
            <person name="Bluhm B.H."/>
            <person name="Cannon C."/>
            <person name="Castanera R."/>
            <person name="Culley D.E."/>
            <person name="Daum C."/>
            <person name="Ezra D."/>
            <person name="Gonzalez J.B."/>
            <person name="Henrissat B."/>
            <person name="Kuo A."/>
            <person name="Liang C."/>
            <person name="Lipzen A."/>
            <person name="Lutzoni F."/>
            <person name="Magnuson J."/>
            <person name="Mondo S."/>
            <person name="Nolan M."/>
            <person name="Ohm R."/>
            <person name="Pangilinan J."/>
            <person name="Park H.-J."/>
            <person name="Ramirez L."/>
            <person name="Alfaro M."/>
            <person name="Sun H."/>
            <person name="Tritt A."/>
            <person name="Yoshinaga Y."/>
            <person name="Zwiers L.-H."/>
            <person name="Turgeon B.G."/>
            <person name="Goodwin S.B."/>
            <person name="Spatafora J.W."/>
            <person name="Crous P.W."/>
            <person name="Grigoriev I.V."/>
        </authorList>
    </citation>
    <scope>NUCLEOTIDE SEQUENCE</scope>
    <source>
        <strain evidence="10">CBS 342.82</strain>
    </source>
</reference>
<dbReference type="AlphaFoldDB" id="A0A6J3MJK7"/>
<evidence type="ECO:0000256" key="2">
    <source>
        <dbReference type="ARBA" id="ARBA00022723"/>
    </source>
</evidence>
<evidence type="ECO:0000256" key="5">
    <source>
        <dbReference type="SAM" id="SignalP"/>
    </source>
</evidence>
<keyword evidence="4" id="KW-0186">Copper</keyword>
<evidence type="ECO:0000256" key="4">
    <source>
        <dbReference type="ARBA" id="ARBA00023008"/>
    </source>
</evidence>
<dbReference type="RefSeq" id="XP_033464158.1">
    <property type="nucleotide sequence ID" value="XM_033606170.1"/>
</dbReference>
<keyword evidence="3" id="KW-0560">Oxidoreductase</keyword>
<evidence type="ECO:0000313" key="9">
    <source>
        <dbReference type="Proteomes" id="UP000504637"/>
    </source>
</evidence>
<dbReference type="Proteomes" id="UP000504637">
    <property type="component" value="Unplaced"/>
</dbReference>
<reference evidence="10" key="2">
    <citation type="submission" date="2020-04" db="EMBL/GenBank/DDBJ databases">
        <authorList>
            <consortium name="NCBI Genome Project"/>
        </authorList>
    </citation>
    <scope>NUCLEOTIDE SEQUENCE</scope>
    <source>
        <strain evidence="10">CBS 342.82</strain>
    </source>
</reference>
<comment type="similarity">
    <text evidence="1">Belongs to the multicopper oxidase family.</text>
</comment>
<dbReference type="OrthoDB" id="262547at2759"/>
<evidence type="ECO:0000259" key="8">
    <source>
        <dbReference type="Pfam" id="PF07732"/>
    </source>
</evidence>
<dbReference type="InterPro" id="IPR011706">
    <property type="entry name" value="Cu-oxidase_C"/>
</dbReference>
<keyword evidence="9" id="KW-1185">Reference proteome</keyword>
<dbReference type="PANTHER" id="PTHR48267:SF1">
    <property type="entry name" value="BILIRUBIN OXIDASE"/>
    <property type="match status" value="1"/>
</dbReference>
<feature type="domain" description="Plastocyanin-like" evidence="8">
    <location>
        <begin position="71"/>
        <end position="180"/>
    </location>
</feature>
<evidence type="ECO:0000256" key="3">
    <source>
        <dbReference type="ARBA" id="ARBA00023002"/>
    </source>
</evidence>
<dbReference type="GO" id="GO:0016491">
    <property type="term" value="F:oxidoreductase activity"/>
    <property type="evidence" value="ECO:0007669"/>
    <property type="project" value="UniProtKB-KW"/>
</dbReference>
<keyword evidence="5" id="KW-0732">Signal</keyword>
<dbReference type="Pfam" id="PF07732">
    <property type="entry name" value="Cu-oxidase_3"/>
    <property type="match status" value="1"/>
</dbReference>
<dbReference type="InterPro" id="IPR045087">
    <property type="entry name" value="Cu-oxidase_fam"/>
</dbReference>
<protein>
    <submittedName>
        <fullName evidence="10">Oxidase cueO precursor</fullName>
    </submittedName>
</protein>
<gene>
    <name evidence="10" type="ORF">K489DRAFT_385825</name>
</gene>